<keyword evidence="3" id="KW-1185">Reference proteome</keyword>
<protein>
    <submittedName>
        <fullName evidence="2">Uncharacterized protein</fullName>
    </submittedName>
</protein>
<dbReference type="AlphaFoldDB" id="E8R5F6"/>
<dbReference type="EMBL" id="CP002353">
    <property type="protein sequence ID" value="ADV60697.1"/>
    <property type="molecule type" value="Genomic_DNA"/>
</dbReference>
<dbReference type="RefSeq" id="WP_013562986.1">
    <property type="nucleotide sequence ID" value="NC_014962.1"/>
</dbReference>
<dbReference type="Proteomes" id="UP000008631">
    <property type="component" value="Chromosome"/>
</dbReference>
<name>E8R5F6_ISOPI</name>
<evidence type="ECO:0000256" key="1">
    <source>
        <dbReference type="SAM" id="MobiDB-lite"/>
    </source>
</evidence>
<reference evidence="2 3" key="2">
    <citation type="journal article" date="2011" name="Stand. Genomic Sci.">
        <title>Complete genome sequence of Isosphaera pallida type strain (IS1B).</title>
        <authorList>
            <consortium name="US DOE Joint Genome Institute (JGI-PGF)"/>
            <person name="Goker M."/>
            <person name="Cleland D."/>
            <person name="Saunders E."/>
            <person name="Lapidus A."/>
            <person name="Nolan M."/>
            <person name="Lucas S."/>
            <person name="Hammon N."/>
            <person name="Deshpande S."/>
            <person name="Cheng J.F."/>
            <person name="Tapia R."/>
            <person name="Han C."/>
            <person name="Goodwin L."/>
            <person name="Pitluck S."/>
            <person name="Liolios K."/>
            <person name="Pagani I."/>
            <person name="Ivanova N."/>
            <person name="Mavromatis K."/>
            <person name="Pati A."/>
            <person name="Chen A."/>
            <person name="Palaniappan K."/>
            <person name="Land M."/>
            <person name="Hauser L."/>
            <person name="Chang Y.J."/>
            <person name="Jeffries C.D."/>
            <person name="Detter J.C."/>
            <person name="Beck B."/>
            <person name="Woyke T."/>
            <person name="Bristow J."/>
            <person name="Eisen J.A."/>
            <person name="Markowitz V."/>
            <person name="Hugenholtz P."/>
            <person name="Kyrpides N.C."/>
            <person name="Klenk H.P."/>
        </authorList>
    </citation>
    <scope>NUCLEOTIDE SEQUENCE [LARGE SCALE GENOMIC DNA]</scope>
    <source>
        <strain evidence="3">ATCC 43644 / DSM 9630 / IS1B</strain>
    </source>
</reference>
<organism evidence="2 3">
    <name type="scientific">Isosphaera pallida (strain ATCC 43644 / DSM 9630 / IS1B)</name>
    <dbReference type="NCBI Taxonomy" id="575540"/>
    <lineage>
        <taxon>Bacteria</taxon>
        <taxon>Pseudomonadati</taxon>
        <taxon>Planctomycetota</taxon>
        <taxon>Planctomycetia</taxon>
        <taxon>Isosphaerales</taxon>
        <taxon>Isosphaeraceae</taxon>
        <taxon>Isosphaera</taxon>
    </lineage>
</organism>
<accession>E8R5F6</accession>
<sequence>MIPDPLVDPFGRVIPKEVSDPAARPDAQPEPIPLDEADDQAFRALVARFPLLDEALAEDPHDDGDGSDSQDRVARTLECLARHRCWERIFEDQLPIDPAGDLERLQQAARGLSLIWDHLGAIEIDCDVDEPPTAAVDPAETVLLPPWMRSSVETASNRDAGADSCEATSRADLTLRTLERVVLADHPQAAERLLETVLTAGRPAPILAGPGASKESVSQTEWQAQPIQTRLERGVAWLLDDGLEFEPRRDLARRTLARLDRRLVVGPFTETQSRPIVSRRDGWVAAALVALAVLATLPALVRARDEARELRQHDHLRAVGMDLLHFQALTGTSLSQPAAWEAVSGDSSSNLLERLAEARRMGLLDQVPTSATFVDFQTAPASNRVQRAATGDAPHPETLRRLFQDAQNQLMMGYLFPALRTTANSAATRLGGQSSRASLPASEPLVTLIGDRAAPPLFQTLGETRPVFHDDGHLATERLGRAGFSARLPHEPGFLLVPVAQSDSCSY</sequence>
<feature type="region of interest" description="Disordered" evidence="1">
    <location>
        <begin position="1"/>
        <end position="34"/>
    </location>
</feature>
<gene>
    <name evidence="2" type="ordered locus">Isop_0100</name>
</gene>
<dbReference type="HOGENOM" id="CLU_537226_0_0_0"/>
<dbReference type="InParanoid" id="E8R5F6"/>
<evidence type="ECO:0000313" key="3">
    <source>
        <dbReference type="Proteomes" id="UP000008631"/>
    </source>
</evidence>
<evidence type="ECO:0000313" key="2">
    <source>
        <dbReference type="EMBL" id="ADV60697.1"/>
    </source>
</evidence>
<reference key="1">
    <citation type="submission" date="2010-11" db="EMBL/GenBank/DDBJ databases">
        <title>The complete sequence of chromosome of Isophaera pallida ATCC 43644.</title>
        <authorList>
            <consortium name="US DOE Joint Genome Institute (JGI-PGF)"/>
            <person name="Lucas S."/>
            <person name="Copeland A."/>
            <person name="Lapidus A."/>
            <person name="Bruce D."/>
            <person name="Goodwin L."/>
            <person name="Pitluck S."/>
            <person name="Kyrpides N."/>
            <person name="Mavromatis K."/>
            <person name="Pagani I."/>
            <person name="Ivanova N."/>
            <person name="Saunders E."/>
            <person name="Brettin T."/>
            <person name="Detter J.C."/>
            <person name="Han C."/>
            <person name="Tapia R."/>
            <person name="Land M."/>
            <person name="Hauser L."/>
            <person name="Markowitz V."/>
            <person name="Cheng J.-F."/>
            <person name="Hugenholtz P."/>
            <person name="Woyke T."/>
            <person name="Wu D."/>
            <person name="Eisen J.A."/>
        </authorList>
    </citation>
    <scope>NUCLEOTIDE SEQUENCE</scope>
    <source>
        <strain>ATCC 43644</strain>
    </source>
</reference>
<dbReference type="KEGG" id="ipa:Isop_0100"/>
<proteinExistence type="predicted"/>